<reference evidence="1" key="1">
    <citation type="submission" date="2022-08" db="EMBL/GenBank/DDBJ databases">
        <title>Genome sequencing of akame (Lates japonicus).</title>
        <authorList>
            <person name="Hashiguchi Y."/>
            <person name="Takahashi H."/>
        </authorList>
    </citation>
    <scope>NUCLEOTIDE SEQUENCE</scope>
    <source>
        <strain evidence="1">Kochi</strain>
    </source>
</reference>
<accession>A0AAD3RN74</accession>
<evidence type="ECO:0000313" key="2">
    <source>
        <dbReference type="Proteomes" id="UP001279410"/>
    </source>
</evidence>
<sequence>MNPSQVLRLPVRSFTHMVGVLHLSCRHRLLFLGGRGCSIVLRTTRRGGGLAGLVLYYFPHLLSLYQMMARFVPVGGQESHKELHRMTHVQGCVRDRLLSAIPSSPYGRELWGLGVPQAAKWCQSSQKRKYIRWDKERVEFFSLRLHRSRK</sequence>
<name>A0AAD3RN74_LATJO</name>
<dbReference type="Proteomes" id="UP001279410">
    <property type="component" value="Unassembled WGS sequence"/>
</dbReference>
<protein>
    <submittedName>
        <fullName evidence="1">Claudin domain-containing protein 1b isoform X1</fullName>
    </submittedName>
</protein>
<evidence type="ECO:0000313" key="1">
    <source>
        <dbReference type="EMBL" id="GLD74611.1"/>
    </source>
</evidence>
<proteinExistence type="predicted"/>
<gene>
    <name evidence="1" type="ORF">AKAME5_002594200</name>
</gene>
<comment type="caution">
    <text evidence="1">The sequence shown here is derived from an EMBL/GenBank/DDBJ whole genome shotgun (WGS) entry which is preliminary data.</text>
</comment>
<keyword evidence="2" id="KW-1185">Reference proteome</keyword>
<dbReference type="EMBL" id="BRZM01002367">
    <property type="protein sequence ID" value="GLD74611.1"/>
    <property type="molecule type" value="Genomic_DNA"/>
</dbReference>
<organism evidence="1 2">
    <name type="scientific">Lates japonicus</name>
    <name type="common">Japanese lates</name>
    <dbReference type="NCBI Taxonomy" id="270547"/>
    <lineage>
        <taxon>Eukaryota</taxon>
        <taxon>Metazoa</taxon>
        <taxon>Chordata</taxon>
        <taxon>Craniata</taxon>
        <taxon>Vertebrata</taxon>
        <taxon>Euteleostomi</taxon>
        <taxon>Actinopterygii</taxon>
        <taxon>Neopterygii</taxon>
        <taxon>Teleostei</taxon>
        <taxon>Neoteleostei</taxon>
        <taxon>Acanthomorphata</taxon>
        <taxon>Carangaria</taxon>
        <taxon>Carangaria incertae sedis</taxon>
        <taxon>Centropomidae</taxon>
        <taxon>Lates</taxon>
    </lineage>
</organism>
<dbReference type="AlphaFoldDB" id="A0AAD3RN74"/>